<feature type="transmembrane region" description="Helical" evidence="7">
    <location>
        <begin position="344"/>
        <end position="363"/>
    </location>
</feature>
<feature type="transmembrane region" description="Helical" evidence="7">
    <location>
        <begin position="158"/>
        <end position="180"/>
    </location>
</feature>
<gene>
    <name evidence="9" type="ORF">ACFQY8_04070</name>
</gene>
<dbReference type="InterPro" id="IPR051788">
    <property type="entry name" value="MFS_Transporter"/>
</dbReference>
<keyword evidence="3" id="KW-0813">Transport</keyword>
<accession>A0ABW2Y573</accession>
<reference evidence="10" key="1">
    <citation type="journal article" date="2019" name="Int. J. Syst. Evol. Microbiol.">
        <title>The Global Catalogue of Microorganisms (GCM) 10K type strain sequencing project: providing services to taxonomists for standard genome sequencing and annotation.</title>
        <authorList>
            <consortium name="The Broad Institute Genomics Platform"/>
            <consortium name="The Broad Institute Genome Sequencing Center for Infectious Disease"/>
            <person name="Wu L."/>
            <person name="Ma J."/>
        </authorList>
    </citation>
    <scope>NUCLEOTIDE SEQUENCE [LARGE SCALE GENOMIC DNA]</scope>
    <source>
        <strain evidence="10">CCM 8604</strain>
    </source>
</reference>
<dbReference type="PANTHER" id="PTHR23514">
    <property type="entry name" value="BYPASS OF STOP CODON PROTEIN 6"/>
    <property type="match status" value="1"/>
</dbReference>
<evidence type="ECO:0000256" key="2">
    <source>
        <dbReference type="ARBA" id="ARBA00008335"/>
    </source>
</evidence>
<name>A0ABW2Y573_9BIFI</name>
<sequence>MAHLLLAVIYLAFISLGLPDSLMGSAWPTMYTQFHVPLAFAGIVQIIITAGTVVSALLSDRLTYHLGAAKVTLISVVMTAAALFGFSVSPNFWVLCLVAIPYGLGAGAIDAALNNYVALHYSGSVMNWLHAMWGVGTVVSPAIMSYALNQQHRWQNGYLYVSLIQSIIAFIVLLSIPLWVNRSKARSDTNVDLAGHEQIQPRGLMSTLRLDMAREVLFMFFCYCAVESTAMLWSSSYVVFSRGLEKSSAAQWAMFFFIGMTVGRIVSGFVAAKMNDMQLIQAGIILAIMGIIIIIPLHTPQYVTACGLVIMGLGSAPIYPSIIHSTPRIFGEENSQAMVGVQMASAYIGSLIAPPVFGLIAQLSSVLAFPYYALAFYGVVAVMFGVVKHRLKTATYETHMR</sequence>
<comment type="caution">
    <text evidence="9">The sequence shown here is derived from an EMBL/GenBank/DDBJ whole genome shotgun (WGS) entry which is preliminary data.</text>
</comment>
<evidence type="ECO:0000313" key="9">
    <source>
        <dbReference type="EMBL" id="MFD0704921.1"/>
    </source>
</evidence>
<keyword evidence="10" id="KW-1185">Reference proteome</keyword>
<feature type="transmembrane region" description="Helical" evidence="7">
    <location>
        <begin position="252"/>
        <end position="272"/>
    </location>
</feature>
<feature type="transmembrane region" description="Helical" evidence="7">
    <location>
        <begin position="125"/>
        <end position="146"/>
    </location>
</feature>
<feature type="domain" description="Major facilitator superfamily (MFS) profile" evidence="8">
    <location>
        <begin position="5"/>
        <end position="390"/>
    </location>
</feature>
<keyword evidence="4 7" id="KW-0812">Transmembrane</keyword>
<feature type="transmembrane region" description="Helical" evidence="7">
    <location>
        <begin position="302"/>
        <end position="323"/>
    </location>
</feature>
<evidence type="ECO:0000313" key="10">
    <source>
        <dbReference type="Proteomes" id="UP001597036"/>
    </source>
</evidence>
<dbReference type="EMBL" id="JBHTHQ010000021">
    <property type="protein sequence ID" value="MFD0704921.1"/>
    <property type="molecule type" value="Genomic_DNA"/>
</dbReference>
<evidence type="ECO:0000256" key="7">
    <source>
        <dbReference type="SAM" id="Phobius"/>
    </source>
</evidence>
<comment type="subcellular location">
    <subcellularLocation>
        <location evidence="1">Cell membrane</location>
        <topology evidence="1">Multi-pass membrane protein</topology>
    </subcellularLocation>
</comment>
<evidence type="ECO:0000259" key="8">
    <source>
        <dbReference type="PROSITE" id="PS50850"/>
    </source>
</evidence>
<feature type="transmembrane region" description="Helical" evidence="7">
    <location>
        <begin position="216"/>
        <end position="240"/>
    </location>
</feature>
<dbReference type="Pfam" id="PF07690">
    <property type="entry name" value="MFS_1"/>
    <property type="match status" value="1"/>
</dbReference>
<evidence type="ECO:0000256" key="5">
    <source>
        <dbReference type="ARBA" id="ARBA00022989"/>
    </source>
</evidence>
<proteinExistence type="inferred from homology"/>
<comment type="similarity">
    <text evidence="2">Belongs to the major facilitator superfamily.</text>
</comment>
<dbReference type="SUPFAM" id="SSF103473">
    <property type="entry name" value="MFS general substrate transporter"/>
    <property type="match status" value="1"/>
</dbReference>
<dbReference type="PROSITE" id="PS50850">
    <property type="entry name" value="MFS"/>
    <property type="match status" value="1"/>
</dbReference>
<feature type="transmembrane region" description="Helical" evidence="7">
    <location>
        <begin position="34"/>
        <end position="59"/>
    </location>
</feature>
<feature type="transmembrane region" description="Helical" evidence="7">
    <location>
        <begin position="369"/>
        <end position="387"/>
    </location>
</feature>
<evidence type="ECO:0000256" key="4">
    <source>
        <dbReference type="ARBA" id="ARBA00022692"/>
    </source>
</evidence>
<dbReference type="PANTHER" id="PTHR23514:SF3">
    <property type="entry name" value="BYPASS OF STOP CODON PROTEIN 6"/>
    <property type="match status" value="1"/>
</dbReference>
<evidence type="ECO:0000256" key="1">
    <source>
        <dbReference type="ARBA" id="ARBA00004651"/>
    </source>
</evidence>
<feature type="transmembrane region" description="Helical" evidence="7">
    <location>
        <begin position="92"/>
        <end position="113"/>
    </location>
</feature>
<feature type="transmembrane region" description="Helical" evidence="7">
    <location>
        <begin position="66"/>
        <end position="86"/>
    </location>
</feature>
<organism evidence="9 10">
    <name type="scientific">Alloscardovia venturai</name>
    <dbReference type="NCBI Taxonomy" id="1769421"/>
    <lineage>
        <taxon>Bacteria</taxon>
        <taxon>Bacillati</taxon>
        <taxon>Actinomycetota</taxon>
        <taxon>Actinomycetes</taxon>
        <taxon>Bifidobacteriales</taxon>
        <taxon>Bifidobacteriaceae</taxon>
        <taxon>Alloscardovia</taxon>
    </lineage>
</organism>
<dbReference type="InterPro" id="IPR036259">
    <property type="entry name" value="MFS_trans_sf"/>
</dbReference>
<dbReference type="RefSeq" id="WP_377938626.1">
    <property type="nucleotide sequence ID" value="NZ_JBHTHQ010000021.1"/>
</dbReference>
<dbReference type="InterPro" id="IPR020846">
    <property type="entry name" value="MFS_dom"/>
</dbReference>
<keyword evidence="5 7" id="KW-1133">Transmembrane helix</keyword>
<keyword evidence="6 7" id="KW-0472">Membrane</keyword>
<dbReference type="Gene3D" id="1.20.1250.20">
    <property type="entry name" value="MFS general substrate transporter like domains"/>
    <property type="match status" value="1"/>
</dbReference>
<dbReference type="InterPro" id="IPR011701">
    <property type="entry name" value="MFS"/>
</dbReference>
<dbReference type="Proteomes" id="UP001597036">
    <property type="component" value="Unassembled WGS sequence"/>
</dbReference>
<evidence type="ECO:0000256" key="3">
    <source>
        <dbReference type="ARBA" id="ARBA00022448"/>
    </source>
</evidence>
<protein>
    <submittedName>
        <fullName evidence="9">MFS transporter</fullName>
    </submittedName>
</protein>
<evidence type="ECO:0000256" key="6">
    <source>
        <dbReference type="ARBA" id="ARBA00023136"/>
    </source>
</evidence>
<feature type="transmembrane region" description="Helical" evidence="7">
    <location>
        <begin position="279"/>
        <end position="296"/>
    </location>
</feature>